<keyword evidence="2" id="KW-0479">Metal-binding</keyword>
<evidence type="ECO:0000256" key="2">
    <source>
        <dbReference type="ARBA" id="ARBA00022723"/>
    </source>
</evidence>
<sequence>MKTVTIAIDEARCKACELCMAFCPQEVLRLASGRFNALGYPPAEVLHPEACTGCGHCARMCPEAAITVTITRLARAGAV</sequence>
<reference evidence="6 7" key="1">
    <citation type="journal article" date="2024" name="Front. Microbiol.">
        <title>Novel thermophilic genera Geochorda gen. nov. and Carboxydochorda gen. nov. from the deep terrestrial subsurface reveal the ecophysiological diversity in the class Limnochordia.</title>
        <authorList>
            <person name="Karnachuk O.V."/>
            <person name="Lukina A.P."/>
            <person name="Avakyan M.R."/>
            <person name="Kadnikov V.V."/>
            <person name="Begmatov S."/>
            <person name="Beletsky A.V."/>
            <person name="Vlasova K.G."/>
            <person name="Novikov A.A."/>
            <person name="Shcherbakova V.A."/>
            <person name="Mardanov A.V."/>
            <person name="Ravin N.V."/>
        </authorList>
    </citation>
    <scope>NUCLEOTIDE SEQUENCE [LARGE SCALE GENOMIC DNA]</scope>
    <source>
        <strain evidence="6 7">L945</strain>
    </source>
</reference>
<feature type="domain" description="4Fe-4S ferredoxin-type" evidence="5">
    <location>
        <begin position="4"/>
        <end position="33"/>
    </location>
</feature>
<gene>
    <name evidence="6" type="ORF">U7230_11275</name>
</gene>
<dbReference type="PROSITE" id="PS00198">
    <property type="entry name" value="4FE4S_FER_1"/>
    <property type="match status" value="2"/>
</dbReference>
<name>A0ABZ1BV69_9FIRM</name>
<protein>
    <submittedName>
        <fullName evidence="6">4Fe-4S binding protein</fullName>
    </submittedName>
</protein>
<dbReference type="SUPFAM" id="SSF54862">
    <property type="entry name" value="4Fe-4S ferredoxins"/>
    <property type="match status" value="1"/>
</dbReference>
<dbReference type="PANTHER" id="PTHR43687">
    <property type="entry name" value="ADENYLYLSULFATE REDUCTASE, BETA SUBUNIT"/>
    <property type="match status" value="1"/>
</dbReference>
<evidence type="ECO:0000259" key="5">
    <source>
        <dbReference type="PROSITE" id="PS51379"/>
    </source>
</evidence>
<dbReference type="PROSITE" id="PS51379">
    <property type="entry name" value="4FE4S_FER_2"/>
    <property type="match status" value="2"/>
</dbReference>
<dbReference type="InterPro" id="IPR017896">
    <property type="entry name" value="4Fe4S_Fe-S-bd"/>
</dbReference>
<dbReference type="PANTHER" id="PTHR43687:SF4">
    <property type="entry name" value="BLR5484 PROTEIN"/>
    <property type="match status" value="1"/>
</dbReference>
<dbReference type="InterPro" id="IPR017900">
    <property type="entry name" value="4Fe4S_Fe_S_CS"/>
</dbReference>
<accession>A0ABZ1BV69</accession>
<dbReference type="Gene3D" id="3.30.70.20">
    <property type="match status" value="1"/>
</dbReference>
<feature type="domain" description="4Fe-4S ferredoxin-type" evidence="5">
    <location>
        <begin position="42"/>
        <end position="71"/>
    </location>
</feature>
<keyword evidence="7" id="KW-1185">Reference proteome</keyword>
<evidence type="ECO:0000256" key="1">
    <source>
        <dbReference type="ARBA" id="ARBA00022485"/>
    </source>
</evidence>
<evidence type="ECO:0000313" key="6">
    <source>
        <dbReference type="EMBL" id="WRP16667.1"/>
    </source>
</evidence>
<dbReference type="Proteomes" id="UP001332192">
    <property type="component" value="Chromosome"/>
</dbReference>
<keyword evidence="4" id="KW-0411">Iron-sulfur</keyword>
<organism evidence="6 7">
    <name type="scientific">Carboxydichorda subterranea</name>
    <dbReference type="NCBI Taxonomy" id="3109565"/>
    <lineage>
        <taxon>Bacteria</taxon>
        <taxon>Bacillati</taxon>
        <taxon>Bacillota</taxon>
        <taxon>Limnochordia</taxon>
        <taxon>Limnochordales</taxon>
        <taxon>Geochordaceae</taxon>
        <taxon>Carboxydichorda</taxon>
    </lineage>
</organism>
<dbReference type="EMBL" id="CP141615">
    <property type="protein sequence ID" value="WRP16667.1"/>
    <property type="molecule type" value="Genomic_DNA"/>
</dbReference>
<evidence type="ECO:0000256" key="4">
    <source>
        <dbReference type="ARBA" id="ARBA00023014"/>
    </source>
</evidence>
<evidence type="ECO:0000313" key="7">
    <source>
        <dbReference type="Proteomes" id="UP001332192"/>
    </source>
</evidence>
<keyword evidence="3" id="KW-0408">Iron</keyword>
<evidence type="ECO:0000256" key="3">
    <source>
        <dbReference type="ARBA" id="ARBA00023004"/>
    </source>
</evidence>
<dbReference type="InterPro" id="IPR050572">
    <property type="entry name" value="Fe-S_Ferredoxin"/>
</dbReference>
<dbReference type="RefSeq" id="WP_324715939.1">
    <property type="nucleotide sequence ID" value="NZ_CP141615.1"/>
</dbReference>
<dbReference type="Pfam" id="PF13187">
    <property type="entry name" value="Fer4_9"/>
    <property type="match status" value="1"/>
</dbReference>
<proteinExistence type="predicted"/>
<keyword evidence="1" id="KW-0004">4Fe-4S</keyword>